<dbReference type="PROSITE" id="PS50119">
    <property type="entry name" value="ZF_BBOX"/>
    <property type="match status" value="1"/>
</dbReference>
<dbReference type="InterPro" id="IPR000315">
    <property type="entry name" value="Znf_B-box"/>
</dbReference>
<sequence length="683" mass="77218">MASDINPVSSDPQKLHCPICLDVYTAPKTLPCFHTYCQHCLHKYIVKNVPEGNKSPTFSCPECRNETFAPLPDIPVDEWAEHYPYNTVFLSVLPQEKRKVDNKCDSCLCEGNSVRATHYCTVCKETLCSTCNYVHKNNTALSDHTVVNIQGFVTDPELAVNLSVSVTCSKHVGKEYEFYCKSHSCVCCSECFYASHRDCFEVLQLNDHSERLLKGKQANQILDRLKQLKFHLKQFQKENEREYKKIETEVENIPNEIEEIRKKINNWLDNLKAKVLQEKNAILKEESLVRNEENQQCESISSAITGSLHLLETVLARGNYLHILTILHKTEEQLVHYESAVKEKYFEVRHVDVKLCPEDRLLSLIKSIIATTDIVENKHSLTASCVPLSIKKIARTSLVGQDVYQTKKKDVESYNCLSYKPQRICQTEITGQFNVDFHGIKGLYYHGITCLSDGNFMLVETYNSACRLYDSSFQHLADYKLTSGPLGVCEVEESQVAVTLPEENKIQLLTVDRSIQPGKIINTSLSCDGIAALSRDRLVLSGSRKGILYWCIVSIDGSEEPSVRICSTSYYSCLAVNKSKTRICVACYKPAAVYAYNLDGTLIFRYEHQTIKRASGIALDLENNLYVVCSNSNRIHQVSPNGTTLQVFSTGIPQDPGAICFTSSGDEFFLVSNNRLVYKLKLI</sequence>
<dbReference type="CDD" id="cd19757">
    <property type="entry name" value="Bbox1"/>
    <property type="match status" value="1"/>
</dbReference>
<organism evidence="9 10">
    <name type="scientific">Potamilus streckersoni</name>
    <dbReference type="NCBI Taxonomy" id="2493646"/>
    <lineage>
        <taxon>Eukaryota</taxon>
        <taxon>Metazoa</taxon>
        <taxon>Spiralia</taxon>
        <taxon>Lophotrochozoa</taxon>
        <taxon>Mollusca</taxon>
        <taxon>Bivalvia</taxon>
        <taxon>Autobranchia</taxon>
        <taxon>Heteroconchia</taxon>
        <taxon>Palaeoheterodonta</taxon>
        <taxon>Unionida</taxon>
        <taxon>Unionoidea</taxon>
        <taxon>Unionidae</taxon>
        <taxon>Ambleminae</taxon>
        <taxon>Lampsilini</taxon>
        <taxon>Potamilus</taxon>
    </lineage>
</organism>
<protein>
    <submittedName>
        <fullName evidence="9">Uncharacterized protein</fullName>
    </submittedName>
</protein>
<dbReference type="PROSITE" id="PS00518">
    <property type="entry name" value="ZF_RING_1"/>
    <property type="match status" value="1"/>
</dbReference>
<evidence type="ECO:0000256" key="6">
    <source>
        <dbReference type="SAM" id="Coils"/>
    </source>
</evidence>
<keyword evidence="2" id="KW-0479">Metal-binding</keyword>
<reference evidence="9" key="1">
    <citation type="journal article" date="2021" name="Genome Biol. Evol.">
        <title>A High-Quality Reference Genome for a Parasitic Bivalve with Doubly Uniparental Inheritance (Bivalvia: Unionida).</title>
        <authorList>
            <person name="Smith C.H."/>
        </authorList>
    </citation>
    <scope>NUCLEOTIDE SEQUENCE</scope>
    <source>
        <strain evidence="9">CHS0354</strain>
    </source>
</reference>
<dbReference type="InterPro" id="IPR013083">
    <property type="entry name" value="Znf_RING/FYVE/PHD"/>
</dbReference>
<dbReference type="Gene3D" id="3.30.160.60">
    <property type="entry name" value="Classic Zinc Finger"/>
    <property type="match status" value="1"/>
</dbReference>
<evidence type="ECO:0000313" key="10">
    <source>
        <dbReference type="Proteomes" id="UP001195483"/>
    </source>
</evidence>
<dbReference type="PANTHER" id="PTHR25462">
    <property type="entry name" value="BONUS, ISOFORM C-RELATED"/>
    <property type="match status" value="1"/>
</dbReference>
<dbReference type="SMART" id="SM00184">
    <property type="entry name" value="RING"/>
    <property type="match status" value="1"/>
</dbReference>
<comment type="caution">
    <text evidence="9">The sequence shown here is derived from an EMBL/GenBank/DDBJ whole genome shotgun (WGS) entry which is preliminary data.</text>
</comment>
<evidence type="ECO:0000256" key="3">
    <source>
        <dbReference type="ARBA" id="ARBA00022771"/>
    </source>
</evidence>
<dbReference type="SUPFAM" id="SSF101898">
    <property type="entry name" value="NHL repeat"/>
    <property type="match status" value="1"/>
</dbReference>
<name>A0AAE0RP70_9BIVA</name>
<dbReference type="SUPFAM" id="SSF57850">
    <property type="entry name" value="RING/U-box"/>
    <property type="match status" value="1"/>
</dbReference>
<keyword evidence="4" id="KW-0862">Zinc</keyword>
<dbReference type="InterPro" id="IPR027370">
    <property type="entry name" value="Znf-RING_euk"/>
</dbReference>
<dbReference type="InterPro" id="IPR011042">
    <property type="entry name" value="6-blade_b-propeller_TolB-like"/>
</dbReference>
<dbReference type="Gene3D" id="3.30.40.10">
    <property type="entry name" value="Zinc/RING finger domain, C3HC4 (zinc finger)"/>
    <property type="match status" value="1"/>
</dbReference>
<keyword evidence="10" id="KW-1185">Reference proteome</keyword>
<reference evidence="9" key="2">
    <citation type="journal article" date="2021" name="Genome Biol. Evol.">
        <title>Developing a high-quality reference genome for a parasitic bivalve with doubly uniparental inheritance (Bivalvia: Unionida).</title>
        <authorList>
            <person name="Smith C.H."/>
        </authorList>
    </citation>
    <scope>NUCLEOTIDE SEQUENCE</scope>
    <source>
        <strain evidence="9">CHS0354</strain>
        <tissue evidence="9">Mantle</tissue>
    </source>
</reference>
<dbReference type="EMBL" id="JAEAOA010002192">
    <property type="protein sequence ID" value="KAK3577178.1"/>
    <property type="molecule type" value="Genomic_DNA"/>
</dbReference>
<gene>
    <name evidence="9" type="ORF">CHS0354_037517</name>
</gene>
<dbReference type="Gene3D" id="2.120.10.30">
    <property type="entry name" value="TolB, C-terminal domain"/>
    <property type="match status" value="1"/>
</dbReference>
<feature type="coiled-coil region" evidence="6">
    <location>
        <begin position="218"/>
        <end position="263"/>
    </location>
</feature>
<accession>A0AAE0RP70</accession>
<evidence type="ECO:0000256" key="4">
    <source>
        <dbReference type="ARBA" id="ARBA00022833"/>
    </source>
</evidence>
<dbReference type="PROSITE" id="PS50089">
    <property type="entry name" value="ZF_RING_2"/>
    <property type="match status" value="1"/>
</dbReference>
<evidence type="ECO:0000259" key="7">
    <source>
        <dbReference type="PROSITE" id="PS50089"/>
    </source>
</evidence>
<keyword evidence="6" id="KW-0175">Coiled coil</keyword>
<dbReference type="Pfam" id="PF13445">
    <property type="entry name" value="zf-RING_UBOX"/>
    <property type="match status" value="1"/>
</dbReference>
<proteinExistence type="predicted"/>
<dbReference type="InterPro" id="IPR001841">
    <property type="entry name" value="Znf_RING"/>
</dbReference>
<evidence type="ECO:0000256" key="5">
    <source>
        <dbReference type="PROSITE-ProRule" id="PRU00024"/>
    </source>
</evidence>
<reference evidence="9" key="3">
    <citation type="submission" date="2023-05" db="EMBL/GenBank/DDBJ databases">
        <authorList>
            <person name="Smith C.H."/>
        </authorList>
    </citation>
    <scope>NUCLEOTIDE SEQUENCE</scope>
    <source>
        <strain evidence="9">CHS0354</strain>
        <tissue evidence="9">Mantle</tissue>
    </source>
</reference>
<evidence type="ECO:0000256" key="2">
    <source>
        <dbReference type="ARBA" id="ARBA00022723"/>
    </source>
</evidence>
<evidence type="ECO:0000259" key="8">
    <source>
        <dbReference type="PROSITE" id="PS50119"/>
    </source>
</evidence>
<evidence type="ECO:0000313" key="9">
    <source>
        <dbReference type="EMBL" id="KAK3577178.1"/>
    </source>
</evidence>
<feature type="domain" description="RING-type" evidence="7">
    <location>
        <begin position="17"/>
        <end position="64"/>
    </location>
</feature>
<dbReference type="InterPro" id="IPR017907">
    <property type="entry name" value="Znf_RING_CS"/>
</dbReference>
<dbReference type="AlphaFoldDB" id="A0AAE0RP70"/>
<dbReference type="InterPro" id="IPR047153">
    <property type="entry name" value="TRIM45/56/19-like"/>
</dbReference>
<dbReference type="Proteomes" id="UP001195483">
    <property type="component" value="Unassembled WGS sequence"/>
</dbReference>
<dbReference type="GO" id="GO:0008270">
    <property type="term" value="F:zinc ion binding"/>
    <property type="evidence" value="ECO:0007669"/>
    <property type="project" value="UniProtKB-KW"/>
</dbReference>
<evidence type="ECO:0000256" key="1">
    <source>
        <dbReference type="ARBA" id="ARBA00022553"/>
    </source>
</evidence>
<feature type="domain" description="B box-type" evidence="8">
    <location>
        <begin position="99"/>
        <end position="149"/>
    </location>
</feature>
<keyword evidence="3 5" id="KW-0863">Zinc-finger</keyword>
<keyword evidence="1" id="KW-0597">Phosphoprotein</keyword>
<dbReference type="PANTHER" id="PTHR25462:SF296">
    <property type="entry name" value="MEIOTIC P26, ISOFORM F"/>
    <property type="match status" value="1"/>
</dbReference>